<keyword evidence="1" id="KW-0479">Metal-binding</keyword>
<dbReference type="GO" id="GO:0016567">
    <property type="term" value="P:protein ubiquitination"/>
    <property type="evidence" value="ECO:0007669"/>
    <property type="project" value="TreeGrafter"/>
</dbReference>
<dbReference type="PROSITE" id="PS00518">
    <property type="entry name" value="ZF_RING_1"/>
    <property type="match status" value="1"/>
</dbReference>
<evidence type="ECO:0000259" key="7">
    <source>
        <dbReference type="PROSITE" id="PS50089"/>
    </source>
</evidence>
<feature type="transmembrane region" description="Helical" evidence="6">
    <location>
        <begin position="225"/>
        <end position="245"/>
    </location>
</feature>
<evidence type="ECO:0000313" key="8">
    <source>
        <dbReference type="EMBL" id="CAI5775556.1"/>
    </source>
</evidence>
<dbReference type="PANTHER" id="PTHR22791">
    <property type="entry name" value="RING-TYPE DOMAIN-CONTAINING PROTEIN"/>
    <property type="match status" value="1"/>
</dbReference>
<dbReference type="Pfam" id="PF13445">
    <property type="entry name" value="zf-RING_UBOX"/>
    <property type="match status" value="1"/>
</dbReference>
<evidence type="ECO:0000256" key="6">
    <source>
        <dbReference type="SAM" id="Phobius"/>
    </source>
</evidence>
<evidence type="ECO:0000256" key="4">
    <source>
        <dbReference type="PROSITE-ProRule" id="PRU00175"/>
    </source>
</evidence>
<organism evidence="8 9">
    <name type="scientific">Podarcis lilfordi</name>
    <name type="common">Lilford's wall lizard</name>
    <dbReference type="NCBI Taxonomy" id="74358"/>
    <lineage>
        <taxon>Eukaryota</taxon>
        <taxon>Metazoa</taxon>
        <taxon>Chordata</taxon>
        <taxon>Craniata</taxon>
        <taxon>Vertebrata</taxon>
        <taxon>Euteleostomi</taxon>
        <taxon>Lepidosauria</taxon>
        <taxon>Squamata</taxon>
        <taxon>Bifurcata</taxon>
        <taxon>Unidentata</taxon>
        <taxon>Episquamata</taxon>
        <taxon>Laterata</taxon>
        <taxon>Lacertibaenia</taxon>
        <taxon>Lacertidae</taxon>
        <taxon>Podarcis</taxon>
    </lineage>
</organism>
<dbReference type="Proteomes" id="UP001178461">
    <property type="component" value="Chromosome 5"/>
</dbReference>
<keyword evidence="6" id="KW-0812">Transmembrane</keyword>
<feature type="domain" description="RING-type" evidence="7">
    <location>
        <begin position="42"/>
        <end position="99"/>
    </location>
</feature>
<keyword evidence="2 4" id="KW-0863">Zinc-finger</keyword>
<feature type="region of interest" description="Disordered" evidence="5">
    <location>
        <begin position="1"/>
        <end position="35"/>
    </location>
</feature>
<keyword evidence="6" id="KW-0472">Membrane</keyword>
<dbReference type="AlphaFoldDB" id="A0AA35P4Q4"/>
<sequence length="266" mass="28892">MDDTADDCGDSSLEAKAGPDGEPGGPQGEPAGMSAPPRTEECRICYGPFDVECRPPRQLECLHTFCLDCLSQVHQAERCRRGLRHSNPGAATITCPLCRHRTALPDGRVSNLPVDRALAATTCPLPPKPLQPVRPSQAAVQPAQQRPLPDQGGGRSSSDRTAPQPLPSSVPDGEAEPGSGCHTCHGRPQRLVEKIPWVWVAFCLLFGAFFSIAFISALLWNWSPWVLFLGASLCCILPCCLILCYTEIRRYQRESPPCPPCLVLPF</sequence>
<dbReference type="InterPro" id="IPR017907">
    <property type="entry name" value="Znf_RING_CS"/>
</dbReference>
<dbReference type="InterPro" id="IPR013083">
    <property type="entry name" value="Znf_RING/FYVE/PHD"/>
</dbReference>
<dbReference type="SUPFAM" id="SSF57850">
    <property type="entry name" value="RING/U-box"/>
    <property type="match status" value="1"/>
</dbReference>
<accession>A0AA35P4Q4</accession>
<dbReference type="InterPro" id="IPR027370">
    <property type="entry name" value="Znf-RING_euk"/>
</dbReference>
<dbReference type="EMBL" id="OX395130">
    <property type="protein sequence ID" value="CAI5775556.1"/>
    <property type="molecule type" value="Genomic_DNA"/>
</dbReference>
<evidence type="ECO:0000256" key="5">
    <source>
        <dbReference type="SAM" id="MobiDB-lite"/>
    </source>
</evidence>
<dbReference type="PANTHER" id="PTHR22791:SF17">
    <property type="entry name" value="RING-TYPE DOMAIN-CONTAINING PROTEIN"/>
    <property type="match status" value="1"/>
</dbReference>
<dbReference type="InterPro" id="IPR001841">
    <property type="entry name" value="Znf_RING"/>
</dbReference>
<keyword evidence="6" id="KW-1133">Transmembrane helix</keyword>
<name>A0AA35P4Q4_9SAUR</name>
<evidence type="ECO:0000313" key="9">
    <source>
        <dbReference type="Proteomes" id="UP001178461"/>
    </source>
</evidence>
<evidence type="ECO:0000256" key="2">
    <source>
        <dbReference type="ARBA" id="ARBA00022771"/>
    </source>
</evidence>
<proteinExistence type="predicted"/>
<dbReference type="SMART" id="SM00184">
    <property type="entry name" value="RING"/>
    <property type="match status" value="1"/>
</dbReference>
<evidence type="ECO:0000256" key="1">
    <source>
        <dbReference type="ARBA" id="ARBA00022723"/>
    </source>
</evidence>
<reference evidence="8" key="1">
    <citation type="submission" date="2022-12" db="EMBL/GenBank/DDBJ databases">
        <authorList>
            <person name="Alioto T."/>
            <person name="Alioto T."/>
            <person name="Gomez Garrido J."/>
        </authorList>
    </citation>
    <scope>NUCLEOTIDE SEQUENCE</scope>
</reference>
<keyword evidence="9" id="KW-1185">Reference proteome</keyword>
<dbReference type="Gene3D" id="3.30.40.10">
    <property type="entry name" value="Zinc/RING finger domain, C3HC4 (zinc finger)"/>
    <property type="match status" value="1"/>
</dbReference>
<evidence type="ECO:0000256" key="3">
    <source>
        <dbReference type="ARBA" id="ARBA00022833"/>
    </source>
</evidence>
<feature type="transmembrane region" description="Helical" evidence="6">
    <location>
        <begin position="197"/>
        <end position="219"/>
    </location>
</feature>
<gene>
    <name evidence="8" type="ORF">PODLI_1B032483</name>
</gene>
<keyword evidence="3" id="KW-0862">Zinc</keyword>
<protein>
    <submittedName>
        <fullName evidence="8">Finger 223-like</fullName>
    </submittedName>
</protein>
<dbReference type="PROSITE" id="PS50089">
    <property type="entry name" value="ZF_RING_2"/>
    <property type="match status" value="1"/>
</dbReference>
<feature type="region of interest" description="Disordered" evidence="5">
    <location>
        <begin position="125"/>
        <end position="181"/>
    </location>
</feature>
<dbReference type="GO" id="GO:0061630">
    <property type="term" value="F:ubiquitin protein ligase activity"/>
    <property type="evidence" value="ECO:0007669"/>
    <property type="project" value="TreeGrafter"/>
</dbReference>
<dbReference type="GO" id="GO:0008270">
    <property type="term" value="F:zinc ion binding"/>
    <property type="evidence" value="ECO:0007669"/>
    <property type="project" value="UniProtKB-KW"/>
</dbReference>
<dbReference type="InterPro" id="IPR051435">
    <property type="entry name" value="RING_finger_E3_ubiq-ligases"/>
</dbReference>